<feature type="compositionally biased region" description="Basic and acidic residues" evidence="1">
    <location>
        <begin position="122"/>
        <end position="152"/>
    </location>
</feature>
<accession>H1UYL6</accession>
<gene>
    <name evidence="2" type="ORF">CH063_05328</name>
</gene>
<proteinExistence type="predicted"/>
<evidence type="ECO:0000313" key="2">
    <source>
        <dbReference type="EMBL" id="CCF33067.1"/>
    </source>
</evidence>
<feature type="compositionally biased region" description="Low complexity" evidence="1">
    <location>
        <begin position="108"/>
        <end position="117"/>
    </location>
</feature>
<dbReference type="STRING" id="759273.H1UYL6"/>
<dbReference type="EMBL" id="CACQ02000629">
    <property type="protein sequence ID" value="CCF33067.1"/>
    <property type="molecule type" value="Genomic_DNA"/>
</dbReference>
<dbReference type="VEuPathDB" id="FungiDB:CH63R_10617"/>
<evidence type="ECO:0000313" key="3">
    <source>
        <dbReference type="Proteomes" id="UP000007174"/>
    </source>
</evidence>
<reference evidence="3" key="1">
    <citation type="journal article" date="2012" name="Nat. Genet.">
        <title>Lifestyle transitions in plant pathogenic Colletotrichum fungi deciphered by genome and transcriptome analyses.</title>
        <authorList>
            <person name="O'Connell R.J."/>
            <person name="Thon M.R."/>
            <person name="Hacquard S."/>
            <person name="Amyotte S.G."/>
            <person name="Kleemann J."/>
            <person name="Torres M.F."/>
            <person name="Damm U."/>
            <person name="Buiate E.A."/>
            <person name="Epstein L."/>
            <person name="Alkan N."/>
            <person name="Altmueller J."/>
            <person name="Alvarado-Balderrama L."/>
            <person name="Bauser C.A."/>
            <person name="Becker C."/>
            <person name="Birren B.W."/>
            <person name="Chen Z."/>
            <person name="Choi J."/>
            <person name="Crouch J.A."/>
            <person name="Duvick J.P."/>
            <person name="Farman M.A."/>
            <person name="Gan P."/>
            <person name="Heiman D."/>
            <person name="Henrissat B."/>
            <person name="Howard R.J."/>
            <person name="Kabbage M."/>
            <person name="Koch C."/>
            <person name="Kracher B."/>
            <person name="Kubo Y."/>
            <person name="Law A.D."/>
            <person name="Lebrun M.-H."/>
            <person name="Lee Y.-H."/>
            <person name="Miyara I."/>
            <person name="Moore N."/>
            <person name="Neumann U."/>
            <person name="Nordstroem K."/>
            <person name="Panaccione D.G."/>
            <person name="Panstruga R."/>
            <person name="Place M."/>
            <person name="Proctor R.H."/>
            <person name="Prusky D."/>
            <person name="Rech G."/>
            <person name="Reinhardt R."/>
            <person name="Rollins J.A."/>
            <person name="Rounsley S."/>
            <person name="Schardl C.L."/>
            <person name="Schwartz D.C."/>
            <person name="Shenoy N."/>
            <person name="Shirasu K."/>
            <person name="Sikhakolli U.R."/>
            <person name="Stueber K."/>
            <person name="Sukno S.A."/>
            <person name="Sweigard J.A."/>
            <person name="Takano Y."/>
            <person name="Takahara H."/>
            <person name="Trail F."/>
            <person name="van der Does H.C."/>
            <person name="Voll L.M."/>
            <person name="Will I."/>
            <person name="Young S."/>
            <person name="Zeng Q."/>
            <person name="Zhang J."/>
            <person name="Zhou S."/>
            <person name="Dickman M.B."/>
            <person name="Schulze-Lefert P."/>
            <person name="Ver Loren van Themaat E."/>
            <person name="Ma L.-J."/>
            <person name="Vaillancourt L.J."/>
        </authorList>
    </citation>
    <scope>NUCLEOTIDE SEQUENCE [LARGE SCALE GENOMIC DNA]</scope>
    <source>
        <strain evidence="3">IMI 349063</strain>
    </source>
</reference>
<organism evidence="2 3">
    <name type="scientific">Colletotrichum higginsianum (strain IMI 349063)</name>
    <name type="common">Crucifer anthracnose fungus</name>
    <dbReference type="NCBI Taxonomy" id="759273"/>
    <lineage>
        <taxon>Eukaryota</taxon>
        <taxon>Fungi</taxon>
        <taxon>Dikarya</taxon>
        <taxon>Ascomycota</taxon>
        <taxon>Pezizomycotina</taxon>
        <taxon>Sordariomycetes</taxon>
        <taxon>Hypocreomycetidae</taxon>
        <taxon>Glomerellales</taxon>
        <taxon>Glomerellaceae</taxon>
        <taxon>Colletotrichum</taxon>
        <taxon>Colletotrichum destructivum species complex</taxon>
    </lineage>
</organism>
<protein>
    <submittedName>
        <fullName evidence="2">Uncharacterized protein</fullName>
    </submittedName>
</protein>
<dbReference type="AlphaFoldDB" id="H1UYL6"/>
<feature type="region of interest" description="Disordered" evidence="1">
    <location>
        <begin position="96"/>
        <end position="161"/>
    </location>
</feature>
<dbReference type="HOGENOM" id="CLU_1468064_0_0_1"/>
<sequence>MASLNQRPLETRDRTNENFEKAAKNLLSRCDQIRQRYGADVYIQVRRMHKHYEYTSLTEPSWPKTKTEMVSAIVEQPLKANNSTLKGRTYPIPVTRTPLDFVSRRSRAPTSHPSSPTRRPRAAAEENDAQHRGDDGSSKVDSPKAPVHHVDAYHSGNPMELEEGSEDVARCRELVGHVVNHRFD</sequence>
<evidence type="ECO:0000256" key="1">
    <source>
        <dbReference type="SAM" id="MobiDB-lite"/>
    </source>
</evidence>
<dbReference type="Proteomes" id="UP000007174">
    <property type="component" value="Unassembled WGS sequence"/>
</dbReference>
<name>H1UYL6_COLHI</name>